<name>A0A9W6T9K4_AMBMO</name>
<dbReference type="PANTHER" id="PTHR23502:SF178">
    <property type="entry name" value="TRANSPORTER, PUTATIVE (AFU_ORTHOLOGUE AFUA_2G02040)-RELATED"/>
    <property type="match status" value="1"/>
</dbReference>
<keyword evidence="2 5" id="KW-0812">Transmembrane</keyword>
<evidence type="ECO:0000256" key="2">
    <source>
        <dbReference type="ARBA" id="ARBA00022692"/>
    </source>
</evidence>
<comment type="subcellular location">
    <subcellularLocation>
        <location evidence="1">Membrane</location>
        <topology evidence="1">Multi-pass membrane protein</topology>
    </subcellularLocation>
</comment>
<dbReference type="PANTHER" id="PTHR23502">
    <property type="entry name" value="MAJOR FACILITATOR SUPERFAMILY"/>
    <property type="match status" value="1"/>
</dbReference>
<evidence type="ECO:0000256" key="4">
    <source>
        <dbReference type="ARBA" id="ARBA00023136"/>
    </source>
</evidence>
<feature type="transmembrane region" description="Helical" evidence="5">
    <location>
        <begin position="119"/>
        <end position="139"/>
    </location>
</feature>
<accession>A0A9W6T9K4</accession>
<dbReference type="InterPro" id="IPR036259">
    <property type="entry name" value="MFS_trans_sf"/>
</dbReference>
<evidence type="ECO:0000313" key="8">
    <source>
        <dbReference type="Proteomes" id="UP001165063"/>
    </source>
</evidence>
<feature type="transmembrane region" description="Helical" evidence="5">
    <location>
        <begin position="31"/>
        <end position="47"/>
    </location>
</feature>
<gene>
    <name evidence="7" type="ORF">Amon01_001009400</name>
</gene>
<evidence type="ECO:0000313" key="7">
    <source>
        <dbReference type="EMBL" id="GME83686.1"/>
    </source>
</evidence>
<evidence type="ECO:0000259" key="6">
    <source>
        <dbReference type="PROSITE" id="PS50850"/>
    </source>
</evidence>
<keyword evidence="3 5" id="KW-1133">Transmembrane helix</keyword>
<evidence type="ECO:0000256" key="3">
    <source>
        <dbReference type="ARBA" id="ARBA00022989"/>
    </source>
</evidence>
<proteinExistence type="predicted"/>
<feature type="transmembrane region" description="Helical" evidence="5">
    <location>
        <begin position="90"/>
        <end position="107"/>
    </location>
</feature>
<dbReference type="InterPro" id="IPR020846">
    <property type="entry name" value="MFS_dom"/>
</dbReference>
<dbReference type="GO" id="GO:0022857">
    <property type="term" value="F:transmembrane transporter activity"/>
    <property type="evidence" value="ECO:0007669"/>
    <property type="project" value="InterPro"/>
</dbReference>
<protein>
    <submittedName>
        <fullName evidence="7">Unnamed protein product</fullName>
    </submittedName>
</protein>
<dbReference type="PROSITE" id="PS50850">
    <property type="entry name" value="MFS"/>
    <property type="match status" value="1"/>
</dbReference>
<dbReference type="Proteomes" id="UP001165063">
    <property type="component" value="Unassembled WGS sequence"/>
</dbReference>
<dbReference type="Pfam" id="PF07690">
    <property type="entry name" value="MFS_1"/>
    <property type="match status" value="1"/>
</dbReference>
<organism evidence="7 8">
    <name type="scientific">Ambrosiozyma monospora</name>
    <name type="common">Yeast</name>
    <name type="synonym">Endomycopsis monosporus</name>
    <dbReference type="NCBI Taxonomy" id="43982"/>
    <lineage>
        <taxon>Eukaryota</taxon>
        <taxon>Fungi</taxon>
        <taxon>Dikarya</taxon>
        <taxon>Ascomycota</taxon>
        <taxon>Saccharomycotina</taxon>
        <taxon>Pichiomycetes</taxon>
        <taxon>Pichiales</taxon>
        <taxon>Pichiaceae</taxon>
        <taxon>Ambrosiozyma</taxon>
    </lineage>
</organism>
<dbReference type="AlphaFoldDB" id="A0A9W6T9K4"/>
<sequence length="191" mass="21657">MNGGSSLNYLLLGFFNILWTPMAMKLGRKPVYILSSLLVIITMSWSRKMTGVTQWFINNLINGMGTAGYQATIQLTIFDMFYVHERGRMLAVYLFSRDLGAGIGLISGGRMNDTMGWRWSQVLVGIMTAVAVVVFIFAFEETLFPRFLFTDDDQNAINDDGHKLEYITKDVLNEADTKKNHAITNNIQRNH</sequence>
<keyword evidence="4 5" id="KW-0472">Membrane</keyword>
<evidence type="ECO:0000256" key="5">
    <source>
        <dbReference type="SAM" id="Phobius"/>
    </source>
</evidence>
<keyword evidence="8" id="KW-1185">Reference proteome</keyword>
<dbReference type="InterPro" id="IPR011701">
    <property type="entry name" value="MFS"/>
</dbReference>
<feature type="domain" description="Major facilitator superfamily (MFS) profile" evidence="6">
    <location>
        <begin position="1"/>
        <end position="191"/>
    </location>
</feature>
<dbReference type="EMBL" id="BSXU01016655">
    <property type="protein sequence ID" value="GME83686.1"/>
    <property type="molecule type" value="Genomic_DNA"/>
</dbReference>
<reference evidence="7" key="1">
    <citation type="submission" date="2023-04" db="EMBL/GenBank/DDBJ databases">
        <title>Ambrosiozyma monospora NBRC 1965.</title>
        <authorList>
            <person name="Ichikawa N."/>
            <person name="Sato H."/>
            <person name="Tonouchi N."/>
        </authorList>
    </citation>
    <scope>NUCLEOTIDE SEQUENCE</scope>
    <source>
        <strain evidence="7">NBRC 1965</strain>
    </source>
</reference>
<dbReference type="OrthoDB" id="5215911at2759"/>
<dbReference type="Gene3D" id="1.20.1250.20">
    <property type="entry name" value="MFS general substrate transporter like domains"/>
    <property type="match status" value="1"/>
</dbReference>
<evidence type="ECO:0000256" key="1">
    <source>
        <dbReference type="ARBA" id="ARBA00004141"/>
    </source>
</evidence>
<dbReference type="GO" id="GO:0005886">
    <property type="term" value="C:plasma membrane"/>
    <property type="evidence" value="ECO:0007669"/>
    <property type="project" value="TreeGrafter"/>
</dbReference>
<feature type="transmembrane region" description="Helical" evidence="5">
    <location>
        <begin position="6"/>
        <end position="24"/>
    </location>
</feature>
<comment type="caution">
    <text evidence="7">The sequence shown here is derived from an EMBL/GenBank/DDBJ whole genome shotgun (WGS) entry which is preliminary data.</text>
</comment>
<dbReference type="SUPFAM" id="SSF103473">
    <property type="entry name" value="MFS general substrate transporter"/>
    <property type="match status" value="1"/>
</dbReference>